<dbReference type="PRINTS" id="PR00119">
    <property type="entry name" value="CATATPASE"/>
</dbReference>
<evidence type="ECO:0000256" key="10">
    <source>
        <dbReference type="ARBA" id="ARBA00022989"/>
    </source>
</evidence>
<evidence type="ECO:0000256" key="3">
    <source>
        <dbReference type="ARBA" id="ARBA00022475"/>
    </source>
</evidence>
<dbReference type="InterPro" id="IPR059000">
    <property type="entry name" value="ATPase_P-type_domA"/>
</dbReference>
<dbReference type="Pfam" id="PF13246">
    <property type="entry name" value="Cation_ATPase"/>
    <property type="match status" value="1"/>
</dbReference>
<evidence type="ECO:0000256" key="2">
    <source>
        <dbReference type="ARBA" id="ARBA00005675"/>
    </source>
</evidence>
<feature type="domain" description="Cation-transporting P-type ATPase N-terminal" evidence="14">
    <location>
        <begin position="21"/>
        <end position="94"/>
    </location>
</feature>
<evidence type="ECO:0000256" key="9">
    <source>
        <dbReference type="ARBA" id="ARBA00022967"/>
    </source>
</evidence>
<keyword evidence="7" id="KW-0067">ATP-binding</keyword>
<dbReference type="FunFam" id="2.70.150.10:FF:000160">
    <property type="entry name" value="Sarcoplasmic/endoplasmic reticulum calcium ATPase 1"/>
    <property type="match status" value="1"/>
</dbReference>
<dbReference type="InterPro" id="IPR044492">
    <property type="entry name" value="P_typ_ATPase_HD_dom"/>
</dbReference>
<dbReference type="SUPFAM" id="SSF81665">
    <property type="entry name" value="Calcium ATPase, transmembrane domain M"/>
    <property type="match status" value="1"/>
</dbReference>
<dbReference type="Proteomes" id="UP000006633">
    <property type="component" value="Chromosome"/>
</dbReference>
<dbReference type="Gene3D" id="3.40.1110.10">
    <property type="entry name" value="Calcium-transporting ATPase, cytoplasmic domain N"/>
    <property type="match status" value="1"/>
</dbReference>
<feature type="transmembrane region" description="Helical" evidence="13">
    <location>
        <begin position="698"/>
        <end position="722"/>
    </location>
</feature>
<gene>
    <name evidence="15" type="ordered locus">Snov_4051</name>
</gene>
<accession>D7A0K0</accession>
<dbReference type="SFLD" id="SFLDS00003">
    <property type="entry name" value="Haloacid_Dehalogenase"/>
    <property type="match status" value="1"/>
</dbReference>
<name>D7A0K0_ANCN5</name>
<dbReference type="FunFam" id="3.40.50.1000:FF:000001">
    <property type="entry name" value="Phospholipid-transporting ATPase IC"/>
    <property type="match status" value="1"/>
</dbReference>
<reference evidence="15 16" key="1">
    <citation type="journal article" date="2012" name="Stand. Genomic Sci.">
        <title>Complete genome sequence of the facultatively chemolithoautotrophic and methylotrophic alpha Proteobacterium Starkeya novella type strain (ATCC 8093(T)).</title>
        <authorList>
            <person name="Kappler U."/>
            <person name="Davenport K."/>
            <person name="Beatson S."/>
            <person name="Lucas S."/>
            <person name="Lapidus A."/>
            <person name="Copeland A."/>
            <person name="Berry K.W."/>
            <person name="Glavina Del Rio T."/>
            <person name="Hammon N."/>
            <person name="Dalin E."/>
            <person name="Tice H."/>
            <person name="Pitluck S."/>
            <person name="Richardson P."/>
            <person name="Bruce D."/>
            <person name="Goodwin L.A."/>
            <person name="Han C."/>
            <person name="Tapia R."/>
            <person name="Detter J.C."/>
            <person name="Chang Y.J."/>
            <person name="Jeffries C.D."/>
            <person name="Land M."/>
            <person name="Hauser L."/>
            <person name="Kyrpides N.C."/>
            <person name="Goker M."/>
            <person name="Ivanova N."/>
            <person name="Klenk H.P."/>
            <person name="Woyke T."/>
        </authorList>
    </citation>
    <scope>NUCLEOTIDE SEQUENCE [LARGE SCALE GENOMIC DNA]</scope>
    <source>
        <strain evidence="16">ATCC 8093 / DSM 506 / JCM 20403 / CCM 1077 / IAM 12100 / NBRC 12443 / NCIMB 10456</strain>
    </source>
</reference>
<dbReference type="InterPro" id="IPR004014">
    <property type="entry name" value="ATPase_P-typ_cation-transptr_N"/>
</dbReference>
<keyword evidence="4" id="KW-0597">Phosphoprotein</keyword>
<keyword evidence="3" id="KW-1003">Cell membrane</keyword>
<feature type="region of interest" description="Disordered" evidence="12">
    <location>
        <begin position="1"/>
        <end position="25"/>
    </location>
</feature>
<dbReference type="GO" id="GO:0036376">
    <property type="term" value="P:sodium ion export across plasma membrane"/>
    <property type="evidence" value="ECO:0007669"/>
    <property type="project" value="TreeGrafter"/>
</dbReference>
<dbReference type="OrthoDB" id="391538at2"/>
<evidence type="ECO:0000256" key="13">
    <source>
        <dbReference type="SAM" id="Phobius"/>
    </source>
</evidence>
<dbReference type="PROSITE" id="PS00154">
    <property type="entry name" value="ATPASE_E1_E2"/>
    <property type="match status" value="1"/>
</dbReference>
<keyword evidence="11 13" id="KW-0472">Membrane</keyword>
<dbReference type="AlphaFoldDB" id="D7A0K0"/>
<dbReference type="InterPro" id="IPR023299">
    <property type="entry name" value="ATPase_P-typ_cyto_dom_N"/>
</dbReference>
<evidence type="ECO:0000256" key="5">
    <source>
        <dbReference type="ARBA" id="ARBA00022692"/>
    </source>
</evidence>
<proteinExistence type="inferred from homology"/>
<dbReference type="HOGENOM" id="CLU_002360_3_3_5"/>
<feature type="transmembrane region" description="Helical" evidence="13">
    <location>
        <begin position="262"/>
        <end position="283"/>
    </location>
</feature>
<feature type="transmembrane region" description="Helical" evidence="13">
    <location>
        <begin position="869"/>
        <end position="888"/>
    </location>
</feature>
<evidence type="ECO:0000256" key="12">
    <source>
        <dbReference type="SAM" id="MobiDB-lite"/>
    </source>
</evidence>
<dbReference type="STRING" id="639283.Snov_4051"/>
<dbReference type="GO" id="GO:0030007">
    <property type="term" value="P:intracellular potassium ion homeostasis"/>
    <property type="evidence" value="ECO:0007669"/>
    <property type="project" value="TreeGrafter"/>
</dbReference>
<dbReference type="GO" id="GO:0005524">
    <property type="term" value="F:ATP binding"/>
    <property type="evidence" value="ECO:0007669"/>
    <property type="project" value="UniProtKB-KW"/>
</dbReference>
<feature type="transmembrane region" description="Helical" evidence="13">
    <location>
        <begin position="833"/>
        <end position="857"/>
    </location>
</feature>
<feature type="transmembrane region" description="Helical" evidence="13">
    <location>
        <begin position="801"/>
        <end position="821"/>
    </location>
</feature>
<feature type="transmembrane region" description="Helical" evidence="13">
    <location>
        <begin position="289"/>
        <end position="314"/>
    </location>
</feature>
<dbReference type="GO" id="GO:0006883">
    <property type="term" value="P:intracellular sodium ion homeostasis"/>
    <property type="evidence" value="ECO:0007669"/>
    <property type="project" value="TreeGrafter"/>
</dbReference>
<dbReference type="SUPFAM" id="SSF56784">
    <property type="entry name" value="HAD-like"/>
    <property type="match status" value="1"/>
</dbReference>
<dbReference type="GO" id="GO:0005391">
    <property type="term" value="F:P-type sodium:potassium-exchanging transporter activity"/>
    <property type="evidence" value="ECO:0007669"/>
    <property type="project" value="TreeGrafter"/>
</dbReference>
<keyword evidence="16" id="KW-1185">Reference proteome</keyword>
<protein>
    <submittedName>
        <fullName evidence="15">ATPase, P-type (Transporting), HAD superfamily, subfamily IC</fullName>
    </submittedName>
</protein>
<dbReference type="InterPro" id="IPR006068">
    <property type="entry name" value="ATPase_P-typ_cation-transptr_C"/>
</dbReference>
<dbReference type="GO" id="GO:0016887">
    <property type="term" value="F:ATP hydrolysis activity"/>
    <property type="evidence" value="ECO:0007669"/>
    <property type="project" value="InterPro"/>
</dbReference>
<dbReference type="PANTHER" id="PTHR43294">
    <property type="entry name" value="SODIUM/POTASSIUM-TRANSPORTING ATPASE SUBUNIT ALPHA"/>
    <property type="match status" value="1"/>
</dbReference>
<dbReference type="SUPFAM" id="SSF81660">
    <property type="entry name" value="Metal cation-transporting ATPase, ATP-binding domain N"/>
    <property type="match status" value="1"/>
</dbReference>
<dbReference type="InterPro" id="IPR008250">
    <property type="entry name" value="ATPase_P-typ_transduc_dom_A_sf"/>
</dbReference>
<evidence type="ECO:0000313" key="15">
    <source>
        <dbReference type="EMBL" id="ADH91321.1"/>
    </source>
</evidence>
<dbReference type="Gene3D" id="3.40.50.1000">
    <property type="entry name" value="HAD superfamily/HAD-like"/>
    <property type="match status" value="1"/>
</dbReference>
<dbReference type="SFLD" id="SFLDG00002">
    <property type="entry name" value="C1.7:_P-type_atpase_like"/>
    <property type="match status" value="1"/>
</dbReference>
<dbReference type="InterPro" id="IPR023214">
    <property type="entry name" value="HAD_sf"/>
</dbReference>
<evidence type="ECO:0000256" key="11">
    <source>
        <dbReference type="ARBA" id="ARBA00023136"/>
    </source>
</evidence>
<dbReference type="KEGG" id="sno:Snov_4051"/>
<dbReference type="Pfam" id="PF00689">
    <property type="entry name" value="Cation_ATPase_C"/>
    <property type="match status" value="1"/>
</dbReference>
<keyword evidence="5 13" id="KW-0812">Transmembrane</keyword>
<dbReference type="InterPro" id="IPR018303">
    <property type="entry name" value="ATPase_P-typ_P_site"/>
</dbReference>
<dbReference type="RefSeq" id="WP_013168822.1">
    <property type="nucleotide sequence ID" value="NC_014217.1"/>
</dbReference>
<keyword evidence="6" id="KW-0547">Nucleotide-binding</keyword>
<keyword evidence="8" id="KW-0460">Magnesium</keyword>
<evidence type="ECO:0000256" key="6">
    <source>
        <dbReference type="ARBA" id="ARBA00022741"/>
    </source>
</evidence>
<dbReference type="InterPro" id="IPR050510">
    <property type="entry name" value="Cation_transp_ATPase_P-type"/>
</dbReference>
<feature type="transmembrane region" description="Helical" evidence="13">
    <location>
        <begin position="74"/>
        <end position="92"/>
    </location>
</feature>
<organism evidence="15 16">
    <name type="scientific">Ancylobacter novellus (strain ATCC 8093 / DSM 506 / JCM 20403 / CCM 1077 / IAM 12100 / NBRC 12443 / NCIMB 10456)</name>
    <name type="common">Starkeya novella</name>
    <dbReference type="NCBI Taxonomy" id="639283"/>
    <lineage>
        <taxon>Bacteria</taxon>
        <taxon>Pseudomonadati</taxon>
        <taxon>Pseudomonadota</taxon>
        <taxon>Alphaproteobacteria</taxon>
        <taxon>Hyphomicrobiales</taxon>
        <taxon>Xanthobacteraceae</taxon>
        <taxon>Ancylobacter</taxon>
    </lineage>
</organism>
<dbReference type="GO" id="GO:1902600">
    <property type="term" value="P:proton transmembrane transport"/>
    <property type="evidence" value="ECO:0007669"/>
    <property type="project" value="TreeGrafter"/>
</dbReference>
<dbReference type="SUPFAM" id="SSF81653">
    <property type="entry name" value="Calcium ATPase, transduction domain A"/>
    <property type="match status" value="1"/>
</dbReference>
<feature type="transmembrane region" description="Helical" evidence="13">
    <location>
        <begin position="770"/>
        <end position="789"/>
    </location>
</feature>
<dbReference type="InterPro" id="IPR036412">
    <property type="entry name" value="HAD-like_sf"/>
</dbReference>
<evidence type="ECO:0000256" key="7">
    <source>
        <dbReference type="ARBA" id="ARBA00022840"/>
    </source>
</evidence>
<comment type="similarity">
    <text evidence="2">Belongs to the cation transport ATPase (P-type) (TC 3.A.3) family. Type IIA subfamily.</text>
</comment>
<keyword evidence="9" id="KW-1278">Translocase</keyword>
<evidence type="ECO:0000256" key="1">
    <source>
        <dbReference type="ARBA" id="ARBA00004651"/>
    </source>
</evidence>
<dbReference type="PANTHER" id="PTHR43294:SF21">
    <property type="entry name" value="CATION TRANSPORTING ATPASE"/>
    <property type="match status" value="1"/>
</dbReference>
<dbReference type="GO" id="GO:0005886">
    <property type="term" value="C:plasma membrane"/>
    <property type="evidence" value="ECO:0007669"/>
    <property type="project" value="UniProtKB-SubCell"/>
</dbReference>
<dbReference type="Gene3D" id="1.20.1110.10">
    <property type="entry name" value="Calcium-transporting ATPase, transmembrane domain"/>
    <property type="match status" value="1"/>
</dbReference>
<evidence type="ECO:0000313" key="16">
    <source>
        <dbReference type="Proteomes" id="UP000006633"/>
    </source>
</evidence>
<dbReference type="SFLD" id="SFLDF00027">
    <property type="entry name" value="p-type_atpase"/>
    <property type="match status" value="1"/>
</dbReference>
<evidence type="ECO:0000256" key="8">
    <source>
        <dbReference type="ARBA" id="ARBA00022842"/>
    </source>
</evidence>
<evidence type="ECO:0000256" key="4">
    <source>
        <dbReference type="ARBA" id="ARBA00022553"/>
    </source>
</evidence>
<keyword evidence="10 13" id="KW-1133">Transmembrane helix</keyword>
<dbReference type="Gene3D" id="2.70.150.10">
    <property type="entry name" value="Calcium-transporting ATPase, cytoplasmic transduction domain A"/>
    <property type="match status" value="1"/>
</dbReference>
<dbReference type="FunFam" id="3.40.50.1000:FF:000028">
    <property type="entry name" value="Calcium-transporting P-type ATPase, putative"/>
    <property type="match status" value="1"/>
</dbReference>
<dbReference type="PRINTS" id="PR00120">
    <property type="entry name" value="HATPASE"/>
</dbReference>
<evidence type="ECO:0000259" key="14">
    <source>
        <dbReference type="SMART" id="SM00831"/>
    </source>
</evidence>
<dbReference type="Pfam" id="PF00690">
    <property type="entry name" value="Cation_ATPase_N"/>
    <property type="match status" value="1"/>
</dbReference>
<comment type="subcellular location">
    <subcellularLocation>
        <location evidence="1">Cell membrane</location>
        <topology evidence="1">Multi-pass membrane protein</topology>
    </subcellularLocation>
</comment>
<dbReference type="SMART" id="SM00831">
    <property type="entry name" value="Cation_ATPase_N"/>
    <property type="match status" value="1"/>
</dbReference>
<dbReference type="InterPro" id="IPR023298">
    <property type="entry name" value="ATPase_P-typ_TM_dom_sf"/>
</dbReference>
<dbReference type="Pfam" id="PF00122">
    <property type="entry name" value="E1-E2_ATPase"/>
    <property type="match status" value="1"/>
</dbReference>
<dbReference type="EMBL" id="CP002026">
    <property type="protein sequence ID" value="ADH91321.1"/>
    <property type="molecule type" value="Genomic_DNA"/>
</dbReference>
<dbReference type="GO" id="GO:1990573">
    <property type="term" value="P:potassium ion import across plasma membrane"/>
    <property type="evidence" value="ECO:0007669"/>
    <property type="project" value="TreeGrafter"/>
</dbReference>
<feature type="transmembrane region" description="Helical" evidence="13">
    <location>
        <begin position="728"/>
        <end position="749"/>
    </location>
</feature>
<sequence length="906" mass="95711">MNTAAVPPTLGPNAPSTPSPGWHALPHEEVAGRLGVSPAGLSVEEAQARLAEHGPNALPEPPGRHPLLRFIAQFNSALIYFLLAGALAALLLGHHVDAGVIVAVVLINAIVGFVQEGKAEQALRAIGGMIAPHANVLRGSQRVSVHARDLVPGDIVLLEPGDRVPADTRLMRARGMLVDEAILTGESVASAKREEPAPAEAPLGDRHSMAFSGTTIATGQGAGIVVSTGARTEIGRIGKLIAEVEPLATPLLRQVDAFAQRFTWLAIGGAVALFLFAVTLRGYSWTDALIAVVALAVGVVPEGLPAVITITLAIGVRRMARRNAVIRRLPAVETLGATSVICSDKTGTLTRNEMTARRLFIPEGAAPAEIAVSGTGYVPEGELSWPEPGDPALAAGKLLHCALLCNDAHLNVDGGHWRVEGDPMEGALVALAVKAGLSPVIERGDFTRQDEIPFDAAYRFMASLHRHPQGGAVIFVKGAPEAVLAMCDTPGEGWDPALARTAAEGERVLGFAMKRLEDMPERLRLDDVRDGFAFLGLVGFIDPPRPEALAAIAECRTAGIGVKMITGDHGATAQAIARQLGLAEDPQVITGADVDAVSDEDLVAIARDTAVFARTSPENKLRIVRALQSTGQVVAMTGDGVNDAPSLKQADVGIAMGRKGTEAAKQAAEVVLLDDNFASIVAAVKEGRTVYDNIRKMIAWTLPTNGGEVLSVIAAIAFGSIMPMSPAHILWINLATSVTLGLALAFEPTEPGVMDRPPRPAKAGLLSRFMVWRIVVVSVLFMLATFAMFELSIARGQGVEMARTIVVNTLVVLEIFYLFNVRFMHMTSITWRGVLGTPAVLMALAGVTLGQFAFTYLPVMQAIFDTRPVALLDGLMIVGVGVLLMVVLEVEKALLRHLGVFTSEEM</sequence>
<feature type="transmembrane region" description="Helical" evidence="13">
    <location>
        <begin position="98"/>
        <end position="114"/>
    </location>
</feature>
<dbReference type="eggNOG" id="COG0474">
    <property type="taxonomic scope" value="Bacteria"/>
</dbReference>
<dbReference type="NCBIfam" id="TIGR01494">
    <property type="entry name" value="ATPase_P-type"/>
    <property type="match status" value="2"/>
</dbReference>
<dbReference type="InterPro" id="IPR001757">
    <property type="entry name" value="P_typ_ATPase"/>
</dbReference>